<dbReference type="EMBL" id="GBRH01205500">
    <property type="protein sequence ID" value="JAD92395.1"/>
    <property type="molecule type" value="Transcribed_RNA"/>
</dbReference>
<dbReference type="AlphaFoldDB" id="A0A0A9E3B0"/>
<reference evidence="1" key="2">
    <citation type="journal article" date="2015" name="Data Brief">
        <title>Shoot transcriptome of the giant reed, Arundo donax.</title>
        <authorList>
            <person name="Barrero R.A."/>
            <person name="Guerrero F.D."/>
            <person name="Moolhuijzen P."/>
            <person name="Goolsby J.A."/>
            <person name="Tidwell J."/>
            <person name="Bellgard S.E."/>
            <person name="Bellgard M.I."/>
        </authorList>
    </citation>
    <scope>NUCLEOTIDE SEQUENCE</scope>
    <source>
        <tissue evidence="1">Shoot tissue taken approximately 20 cm above the soil surface</tissue>
    </source>
</reference>
<sequence>MFILRYLSGLAFPRKEQSLHSGDCL</sequence>
<accession>A0A0A9E3B0</accession>
<organism evidence="1">
    <name type="scientific">Arundo donax</name>
    <name type="common">Giant reed</name>
    <name type="synonym">Donax arundinaceus</name>
    <dbReference type="NCBI Taxonomy" id="35708"/>
    <lineage>
        <taxon>Eukaryota</taxon>
        <taxon>Viridiplantae</taxon>
        <taxon>Streptophyta</taxon>
        <taxon>Embryophyta</taxon>
        <taxon>Tracheophyta</taxon>
        <taxon>Spermatophyta</taxon>
        <taxon>Magnoliopsida</taxon>
        <taxon>Liliopsida</taxon>
        <taxon>Poales</taxon>
        <taxon>Poaceae</taxon>
        <taxon>PACMAD clade</taxon>
        <taxon>Arundinoideae</taxon>
        <taxon>Arundineae</taxon>
        <taxon>Arundo</taxon>
    </lineage>
</organism>
<evidence type="ECO:0000313" key="1">
    <source>
        <dbReference type="EMBL" id="JAD92395.1"/>
    </source>
</evidence>
<reference evidence="1" key="1">
    <citation type="submission" date="2014-09" db="EMBL/GenBank/DDBJ databases">
        <authorList>
            <person name="Magalhaes I.L.F."/>
            <person name="Oliveira U."/>
            <person name="Santos F.R."/>
            <person name="Vidigal T.H.D.A."/>
            <person name="Brescovit A.D."/>
            <person name="Santos A.J."/>
        </authorList>
    </citation>
    <scope>NUCLEOTIDE SEQUENCE</scope>
    <source>
        <tissue evidence="1">Shoot tissue taken approximately 20 cm above the soil surface</tissue>
    </source>
</reference>
<name>A0A0A9E3B0_ARUDO</name>
<proteinExistence type="predicted"/>
<protein>
    <submittedName>
        <fullName evidence="1">Uncharacterized protein</fullName>
    </submittedName>
</protein>